<keyword evidence="2" id="KW-1185">Reference proteome</keyword>
<evidence type="ECO:0000313" key="2">
    <source>
        <dbReference type="Proteomes" id="UP001143910"/>
    </source>
</evidence>
<dbReference type="EMBL" id="JANJQO010000124">
    <property type="protein sequence ID" value="KAJ2981540.1"/>
    <property type="molecule type" value="Genomic_DNA"/>
</dbReference>
<name>A0ACC1NQI0_9HYPO</name>
<reference evidence="1" key="1">
    <citation type="submission" date="2022-08" db="EMBL/GenBank/DDBJ databases">
        <title>Genome Sequence of Lecanicillium fungicola.</title>
        <authorList>
            <person name="Buettner E."/>
        </authorList>
    </citation>
    <scope>NUCLEOTIDE SEQUENCE</scope>
    <source>
        <strain evidence="1">Babe33</strain>
    </source>
</reference>
<organism evidence="1 2">
    <name type="scientific">Zarea fungicola</name>
    <dbReference type="NCBI Taxonomy" id="93591"/>
    <lineage>
        <taxon>Eukaryota</taxon>
        <taxon>Fungi</taxon>
        <taxon>Dikarya</taxon>
        <taxon>Ascomycota</taxon>
        <taxon>Pezizomycotina</taxon>
        <taxon>Sordariomycetes</taxon>
        <taxon>Hypocreomycetidae</taxon>
        <taxon>Hypocreales</taxon>
        <taxon>Cordycipitaceae</taxon>
        <taxon>Zarea</taxon>
    </lineage>
</organism>
<gene>
    <name evidence="1" type="ORF">NQ176_g1963</name>
</gene>
<accession>A0ACC1NQI0</accession>
<dbReference type="Proteomes" id="UP001143910">
    <property type="component" value="Unassembled WGS sequence"/>
</dbReference>
<proteinExistence type="predicted"/>
<protein>
    <submittedName>
        <fullName evidence="1">Uncharacterized protein</fullName>
    </submittedName>
</protein>
<comment type="caution">
    <text evidence="1">The sequence shown here is derived from an EMBL/GenBank/DDBJ whole genome shotgun (WGS) entry which is preliminary data.</text>
</comment>
<sequence>MEKPSSGTVSPASDNLDASQKPKPNPVFKGSTVPPARFWILTVGICLGLFLSLIDTSIVATSIYTIGVEFKDVRRVNWVALAYTLAYLGCAVTFTRVSDVIGRRNAFVASYLLFLAFSLGCGVAQTLDQLIVFRTLQGIGGSGLYSVSMILLTEVCPDHLTQHIGSVIGLVIAASGALGPVLGGILTHLASWRWIFWINGPVGIVSLAIIFIAWPKPEQMPSSTRRSWKEFDYVGSVLIIPAAVLVVFAFQNAGESPDTTTIWSQASFIAPLTIGLALWLVLIAWGYLAGHFFKDRVALTFPITLFRNRAYLAAAISTLFLGFPYFILSYSFPLRAQVVAEKSSLIAGVMLLPMVGSSALGTFLTGFISRTKNYLFETMLTGVCLMTLGTGLLTMVHSAKDNSKALGFIFLVGLGFGFTVASATMLTSLEVPMKDYSPAQGIIAQFRILGGSLGISTSTVLLSKKASLVLSLRGQPLSAEQRDVVHQAYSEAFHSDMTVAVAAAATAILIVLVAYRRGRMLVKDQKEAQIREEIERRLRQ</sequence>
<evidence type="ECO:0000313" key="1">
    <source>
        <dbReference type="EMBL" id="KAJ2981540.1"/>
    </source>
</evidence>